<gene>
    <name evidence="6" type="ORF">FB471_5361</name>
</gene>
<evidence type="ECO:0000256" key="4">
    <source>
        <dbReference type="SAM" id="MobiDB-lite"/>
    </source>
</evidence>
<dbReference type="Pfam" id="PF02801">
    <property type="entry name" value="Ketoacyl-synt_C"/>
    <property type="match status" value="1"/>
</dbReference>
<dbReference type="SUPFAM" id="SSF51412">
    <property type="entry name" value="Inosine monophosphate dehydrogenase (IMPDH)"/>
    <property type="match status" value="2"/>
</dbReference>
<dbReference type="InterPro" id="IPR014043">
    <property type="entry name" value="Acyl_transferase_dom"/>
</dbReference>
<dbReference type="RefSeq" id="WP_142001041.1">
    <property type="nucleotide sequence ID" value="NZ_VFML01000001.1"/>
</dbReference>
<dbReference type="Pfam" id="PF03060">
    <property type="entry name" value="NMO"/>
    <property type="match status" value="1"/>
</dbReference>
<dbReference type="SUPFAM" id="SSF53901">
    <property type="entry name" value="Thiolase-like"/>
    <property type="match status" value="1"/>
</dbReference>
<dbReference type="InterPro" id="IPR016035">
    <property type="entry name" value="Acyl_Trfase/lysoPLipase"/>
</dbReference>
<evidence type="ECO:0000256" key="3">
    <source>
        <dbReference type="ARBA" id="ARBA00022679"/>
    </source>
</evidence>
<dbReference type="SUPFAM" id="SSF55048">
    <property type="entry name" value="Probable ACP-binding domain of malonyl-CoA ACP transacylase"/>
    <property type="match status" value="1"/>
</dbReference>
<dbReference type="Proteomes" id="UP000320876">
    <property type="component" value="Unassembled WGS sequence"/>
</dbReference>
<dbReference type="InterPro" id="IPR036291">
    <property type="entry name" value="NAD(P)-bd_dom_sf"/>
</dbReference>
<evidence type="ECO:0000256" key="2">
    <source>
        <dbReference type="ARBA" id="ARBA00022553"/>
    </source>
</evidence>
<dbReference type="InterPro" id="IPR036736">
    <property type="entry name" value="ACP-like_sf"/>
</dbReference>
<dbReference type="PANTHER" id="PTHR43074:SF1">
    <property type="entry name" value="BETA-KETOACYL SYNTHASE FAMILY PROTEIN-RELATED"/>
    <property type="match status" value="1"/>
</dbReference>
<dbReference type="GO" id="GO:0016746">
    <property type="term" value="F:acyltransferase activity"/>
    <property type="evidence" value="ECO:0007669"/>
    <property type="project" value="InterPro"/>
</dbReference>
<dbReference type="Gene3D" id="1.10.1200.10">
    <property type="entry name" value="ACP-like"/>
    <property type="match status" value="1"/>
</dbReference>
<organism evidence="6 7">
    <name type="scientific">Amycolatopsis cihanbeyliensis</name>
    <dbReference type="NCBI Taxonomy" id="1128664"/>
    <lineage>
        <taxon>Bacteria</taxon>
        <taxon>Bacillati</taxon>
        <taxon>Actinomycetota</taxon>
        <taxon>Actinomycetes</taxon>
        <taxon>Pseudonocardiales</taxon>
        <taxon>Pseudonocardiaceae</taxon>
        <taxon>Amycolatopsis</taxon>
    </lineage>
</organism>
<dbReference type="PANTHER" id="PTHR43074">
    <property type="entry name" value="OMEGA-3 POLYUNSATURATED FATTY ACID SYNTHASE PFAB-RELATED"/>
    <property type="match status" value="1"/>
</dbReference>
<evidence type="ECO:0000313" key="7">
    <source>
        <dbReference type="Proteomes" id="UP000320876"/>
    </source>
</evidence>
<dbReference type="InterPro" id="IPR001227">
    <property type="entry name" value="Ac_transferase_dom_sf"/>
</dbReference>
<dbReference type="SMART" id="SM00827">
    <property type="entry name" value="PKS_AT"/>
    <property type="match status" value="1"/>
</dbReference>
<dbReference type="CDD" id="cd08953">
    <property type="entry name" value="KR_2_SDR_x"/>
    <property type="match status" value="1"/>
</dbReference>
<dbReference type="SUPFAM" id="SSF51735">
    <property type="entry name" value="NAD(P)-binding Rossmann-fold domains"/>
    <property type="match status" value="2"/>
</dbReference>
<dbReference type="OrthoDB" id="9778690at2"/>
<dbReference type="SMART" id="SM00825">
    <property type="entry name" value="PKS_KS"/>
    <property type="match status" value="1"/>
</dbReference>
<dbReference type="InterPro" id="IPR052568">
    <property type="entry name" value="PKS-FAS_Synthase"/>
</dbReference>
<dbReference type="SUPFAM" id="SSF52151">
    <property type="entry name" value="FabD/lysophospholipase-like"/>
    <property type="match status" value="1"/>
</dbReference>
<dbReference type="Gene3D" id="3.20.20.70">
    <property type="entry name" value="Aldolase class I"/>
    <property type="match status" value="2"/>
</dbReference>
<dbReference type="EMBL" id="VFML01000001">
    <property type="protein sequence ID" value="TQJ05526.1"/>
    <property type="molecule type" value="Genomic_DNA"/>
</dbReference>
<dbReference type="PROSITE" id="PS52004">
    <property type="entry name" value="KS3_2"/>
    <property type="match status" value="1"/>
</dbReference>
<dbReference type="Pfam" id="PF00109">
    <property type="entry name" value="ketoacyl-synt"/>
    <property type="match status" value="1"/>
</dbReference>
<proteinExistence type="predicted"/>
<feature type="domain" description="Ketosynthase family 3 (KS3)" evidence="5">
    <location>
        <begin position="645"/>
        <end position="1085"/>
    </location>
</feature>
<evidence type="ECO:0000256" key="1">
    <source>
        <dbReference type="ARBA" id="ARBA00022450"/>
    </source>
</evidence>
<keyword evidence="2" id="KW-0597">Phosphoprotein</keyword>
<dbReference type="InterPro" id="IPR013968">
    <property type="entry name" value="PKS_KR"/>
</dbReference>
<dbReference type="InterPro" id="IPR016039">
    <property type="entry name" value="Thiolase-like"/>
</dbReference>
<dbReference type="CDD" id="cd00833">
    <property type="entry name" value="PKS"/>
    <property type="match status" value="1"/>
</dbReference>
<keyword evidence="1" id="KW-0596">Phosphopantetheine</keyword>
<sequence>MSEPVTGAGGRTPSRWRVLGLGPFGSADPRLAAAVSRGGGLGVLELGTGSDSAEILARTAELAGGFGVRLRRAREASGALRDSGAELVVLAGAGEDSVVELGSRLPGVAVLAEVGTLSQARAAAAAGAHGLIARGNEAGDRVGELTSFVLLQHLLAAGLELPVWACGGIGPHTAAGAVAGGAEGVVLDSQLGLFPECELPRQLRARLERLDGSETELRGGRRVLTERSMAAENRGDLPVGQDAHLAGLFARRYRTAEVAVRSIVDDLTEPARADPRAQGAPLCRTLGVRHAVAQGPMTRVSDQPGFAAAVAEHGGMPFVAVAMASGERTADLLRSTADALGDRPWGAGILGFVPEGLRAEQLAAVRRARPRSVLIAGGKPAQAMALEAEGIATYLHVPSPILLDQYLEAGVRRFVFEGAECGGHIGPRTSFSLWEAQLSVLRDFLDRRPDRPEIEVFFAGGVHDATSAAVVAAMAAPLAERGVGVGVLMGTAYLFTAEAVRHGAITGLFQREAVRAERTATLETAPGHLTRCLDSPYVAEFGRIAEELRGSDLPTQQRWQRLEELNTGRLRIASKGIRRHGAELNEVDEAGQLAEGMYMAGQVAVLRGATTGIAELHREVTEGATELLEAARVPRPAARTESPAPLDIAIVGMSCVFPGAADLPAFWSNVLRGVDAVTEVPPQRWDTEVYYRERGGEPGTTPSKWGGFIPPIPFDPMSFGIPPTSMGSIDPAQLLSLEVARRALHDAGYGERPFDRERAGVIFGAEAGGDLANAGVLRALLPGYADIPAELAEQLPELTEDSFPGTLANVISGRIANRLDLGGANYTVDAACASSLAALDLACRELAAGAGDLMLCGAVDLHNGINDYLMFASAGALSPTGRCRPFDSSGDGIALGEGVACLVLKRLADAERDGDRIYAVVEGVGAASDGRSLGLTAPRPEGQRRALERAYDRAGRSPTEVGMIEAHGTGTVVGDGTELATLTEFFTAAGARPGTCALGSVKSQIGHTKCAAGLAGLIKTALSLWFGVVPPTLHLTEPVAAWRQRSSPFTFSTATRPWVVPRRARVAGVSAFGFGGTNFHAVLGAGPAVPIERHGVRDWPAELFLFRGTGRESAMRELLELAEGGAHSLLDLAALASRRADAETEPVRAAVVAGDHRELVAALRAALAGDTDPNLHTADPAADPGALAFLFPGQGSQRTGMLAELFTTAADLRRFLDTASGAAGAAFPPHAFDPETGTAQQEALRDTRVAQPALGFTCSALAELLARLDIRPDLLAGHSYGELVALSVAGAFDHATLYRLSEARAGAILAAAGADPGAMAAVRAGRETVLSVLGGHPEVVLANHNAPDQVVLSGPTEAIDGAVQRLRAESISAKRIPVACAFHSPVVAGAATEFAAALAAERIRPPSIPVWSNRTARPYPPDAGSPGVRSELAAQLGAPVRFAEQIENMYAEGARTFVEVGPGPVLTGLVSAVLDGRPHQAIACEPGADAGLRGLLTAVARLATVGVEVRTEWLFRGRAPAEPTREQQAGWTVDGQLARRADGTRLPGGLVPAQRLSRWSMADNTNNQAQTDRDQIMVDFLRGTREMVAAQRDVLLGYLGSAPAAPVPSPPPPVLESPAPQSEPVAEPAVRTDESEADALRSVIEVIGDRTGYPAEMIDGDLDLEADLSIDSIKRTEIAGTLIGKLGLDAADSDDLGGRRTARGMAEWIEGRLRPGDASAAAGAEPRRFLLRPVASTARPVEGSLRGRRVTVVHGPEQERLAGQLLSGLVAAGAVTDGSPDTAVLLGPLGESDEPVTPQVFGAVRDAVHGGVTSVLVATPHSGGQVPEHAAGLRGLVRAIGRERADLAVRLVELDPAAAEDELVAGLLTELAVAERVPVVRLAAGQRSAFELAAEELGPVARAGAGPAGAGEAEARAVGLDRDAVVLLIGGARGITARFAGTLALASGCRVELAGRTPWPPDHELPSGLAEAGAAELRRALSAEGRPLTEVEHQVHGILAQREVGRTLAAVRAAGGTAGYRPVDVRDGAAVRQLVKDVYTRYGRLDGVVHAAGIIDDRLMSGKDDDSFRRVFGTKVDGAQALLGALETLAVRPRFVTFFGSIAAVLGNRGQTDYAAANDALETLGANWAARTGNRVLTVHWGPWAPGDEHGGMVSGELAREYQRRGVRLIDPDEGTACLLRELAYGSHDTRAVVYTASVW</sequence>
<keyword evidence="7" id="KW-1185">Reference proteome</keyword>
<keyword evidence="3 6" id="KW-0808">Transferase</keyword>
<accession>A0A542DR50</accession>
<dbReference type="InterPro" id="IPR014031">
    <property type="entry name" value="Ketoacyl_synth_C"/>
</dbReference>
<reference evidence="6 7" key="1">
    <citation type="submission" date="2019-06" db="EMBL/GenBank/DDBJ databases">
        <title>Sequencing the genomes of 1000 actinobacteria strains.</title>
        <authorList>
            <person name="Klenk H.-P."/>
        </authorList>
    </citation>
    <scope>NUCLEOTIDE SEQUENCE [LARGE SCALE GENOMIC DNA]</scope>
    <source>
        <strain evidence="6 7">DSM 45679</strain>
    </source>
</reference>
<dbReference type="SMART" id="SM00822">
    <property type="entry name" value="PKS_KR"/>
    <property type="match status" value="1"/>
</dbReference>
<dbReference type="Pfam" id="PF00698">
    <property type="entry name" value="Acyl_transf_1"/>
    <property type="match status" value="1"/>
</dbReference>
<evidence type="ECO:0000313" key="6">
    <source>
        <dbReference type="EMBL" id="TQJ05526.1"/>
    </source>
</evidence>
<feature type="compositionally biased region" description="Pro residues" evidence="4">
    <location>
        <begin position="1606"/>
        <end position="1615"/>
    </location>
</feature>
<dbReference type="Gene3D" id="3.40.366.10">
    <property type="entry name" value="Malonyl-Coenzyme A Acyl Carrier Protein, domain 2"/>
    <property type="match status" value="1"/>
</dbReference>
<dbReference type="Gene3D" id="3.40.47.10">
    <property type="match status" value="1"/>
</dbReference>
<protein>
    <submittedName>
        <fullName evidence="6">Acyl transferase domain-containing protein</fullName>
    </submittedName>
</protein>
<dbReference type="InterPro" id="IPR057326">
    <property type="entry name" value="KR_dom"/>
</dbReference>
<dbReference type="Gene3D" id="3.40.50.720">
    <property type="entry name" value="NAD(P)-binding Rossmann-like Domain"/>
    <property type="match status" value="1"/>
</dbReference>
<dbReference type="InterPro" id="IPR014030">
    <property type="entry name" value="Ketoacyl_synth_N"/>
</dbReference>
<evidence type="ECO:0000259" key="5">
    <source>
        <dbReference type="PROSITE" id="PS52004"/>
    </source>
</evidence>
<dbReference type="InterPro" id="IPR013785">
    <property type="entry name" value="Aldolase_TIM"/>
</dbReference>
<comment type="caution">
    <text evidence="6">The sequence shown here is derived from an EMBL/GenBank/DDBJ whole genome shotgun (WGS) entry which is preliminary data.</text>
</comment>
<dbReference type="InterPro" id="IPR020841">
    <property type="entry name" value="PKS_Beta-ketoAc_synthase_dom"/>
</dbReference>
<name>A0A542DR50_AMYCI</name>
<dbReference type="Pfam" id="PF08659">
    <property type="entry name" value="KR"/>
    <property type="match status" value="1"/>
</dbReference>
<dbReference type="InterPro" id="IPR016036">
    <property type="entry name" value="Malonyl_transacylase_ACP-bd"/>
</dbReference>
<feature type="region of interest" description="Disordered" evidence="4">
    <location>
        <begin position="1606"/>
        <end position="1635"/>
    </location>
</feature>
<dbReference type="SUPFAM" id="SSF47336">
    <property type="entry name" value="ACP-like"/>
    <property type="match status" value="1"/>
</dbReference>